<dbReference type="InterPro" id="IPR003016">
    <property type="entry name" value="2-oxoA_DH_lipoyl-BS"/>
</dbReference>
<dbReference type="EMBL" id="BAABKI010000028">
    <property type="protein sequence ID" value="GAA5178590.1"/>
    <property type="molecule type" value="Genomic_DNA"/>
</dbReference>
<dbReference type="PROSITE" id="PS50968">
    <property type="entry name" value="BIOTINYL_LIPOYL"/>
    <property type="match status" value="1"/>
</dbReference>
<proteinExistence type="inferred from homology"/>
<comment type="subunit">
    <text evidence="3">The glycine cleavage system is composed of four proteins: P, T, L and H.</text>
</comment>
<protein>
    <recommendedName>
        <fullName evidence="3">Glycine cleavage system H protein</fullName>
    </recommendedName>
</protein>
<dbReference type="HAMAP" id="MF_00272">
    <property type="entry name" value="GcvH"/>
    <property type="match status" value="1"/>
</dbReference>
<name>A0ABP9RK61_9GAMM</name>
<keyword evidence="2 3" id="KW-0450">Lipoyl</keyword>
<comment type="caution">
    <text evidence="5">The sequence shown here is derived from an EMBL/GenBank/DDBJ whole genome shotgun (WGS) entry which is preliminary data.</text>
</comment>
<dbReference type="Pfam" id="PF01597">
    <property type="entry name" value="GCV_H"/>
    <property type="match status" value="1"/>
</dbReference>
<reference evidence="6" key="1">
    <citation type="journal article" date="2019" name="Int. J. Syst. Evol. Microbiol.">
        <title>The Global Catalogue of Microorganisms (GCM) 10K type strain sequencing project: providing services to taxonomists for standard genome sequencing and annotation.</title>
        <authorList>
            <consortium name="The Broad Institute Genomics Platform"/>
            <consortium name="The Broad Institute Genome Sequencing Center for Infectious Disease"/>
            <person name="Wu L."/>
            <person name="Ma J."/>
        </authorList>
    </citation>
    <scope>NUCLEOTIDE SEQUENCE [LARGE SCALE GENOMIC DNA]</scope>
    <source>
        <strain evidence="6">JCM 18472</strain>
    </source>
</reference>
<evidence type="ECO:0000259" key="4">
    <source>
        <dbReference type="PROSITE" id="PS50968"/>
    </source>
</evidence>
<evidence type="ECO:0000256" key="1">
    <source>
        <dbReference type="ARBA" id="ARBA00009249"/>
    </source>
</evidence>
<dbReference type="CDD" id="cd06848">
    <property type="entry name" value="GCS_H"/>
    <property type="match status" value="1"/>
</dbReference>
<dbReference type="PANTHER" id="PTHR11715:SF3">
    <property type="entry name" value="GLYCINE CLEAVAGE SYSTEM H PROTEIN-RELATED"/>
    <property type="match status" value="1"/>
</dbReference>
<dbReference type="Gene3D" id="2.40.50.100">
    <property type="match status" value="1"/>
</dbReference>
<dbReference type="SUPFAM" id="SSF51230">
    <property type="entry name" value="Single hybrid motif"/>
    <property type="match status" value="1"/>
</dbReference>
<feature type="modified residue" description="N6-lipoyllysine" evidence="3">
    <location>
        <position position="65"/>
    </location>
</feature>
<comment type="function">
    <text evidence="3">The glycine cleavage system catalyzes the degradation of glycine. The H protein shuttles the methylamine group of glycine from the P protein to the T protein.</text>
</comment>
<dbReference type="NCBIfam" id="TIGR00527">
    <property type="entry name" value="gcvH"/>
    <property type="match status" value="1"/>
</dbReference>
<evidence type="ECO:0000256" key="3">
    <source>
        <dbReference type="HAMAP-Rule" id="MF_00272"/>
    </source>
</evidence>
<feature type="domain" description="Lipoyl-binding" evidence="4">
    <location>
        <begin position="24"/>
        <end position="106"/>
    </location>
</feature>
<organism evidence="5 6">
    <name type="scientific">Modicisalibacter zincidurans</name>
    <dbReference type="NCBI Taxonomy" id="1178777"/>
    <lineage>
        <taxon>Bacteria</taxon>
        <taxon>Pseudomonadati</taxon>
        <taxon>Pseudomonadota</taxon>
        <taxon>Gammaproteobacteria</taxon>
        <taxon>Oceanospirillales</taxon>
        <taxon>Halomonadaceae</taxon>
        <taxon>Modicisalibacter</taxon>
    </lineage>
</organism>
<sequence length="134" mass="14307">MSNIPANLRYTESHEWVLDNGDGTLTIGITDHAQEALGDVVFVELPEVGRALDKGEEFGVIESVKAASDLYAPLDGEIVAINEALEDAPETVNSSPYEDGWLLTLKTGDSDALDDLLDDLLDADAYAAIVDAEA</sequence>
<gene>
    <name evidence="3 5" type="primary">gcvH</name>
    <name evidence="5" type="ORF">GCM10023342_29450</name>
</gene>
<evidence type="ECO:0000256" key="2">
    <source>
        <dbReference type="ARBA" id="ARBA00022823"/>
    </source>
</evidence>
<dbReference type="PROSITE" id="PS00189">
    <property type="entry name" value="LIPOYL"/>
    <property type="match status" value="1"/>
</dbReference>
<dbReference type="InterPro" id="IPR000089">
    <property type="entry name" value="Biotin_lipoyl"/>
</dbReference>
<keyword evidence="6" id="KW-1185">Reference proteome</keyword>
<evidence type="ECO:0000313" key="5">
    <source>
        <dbReference type="EMBL" id="GAA5178590.1"/>
    </source>
</evidence>
<dbReference type="InterPro" id="IPR017453">
    <property type="entry name" value="GCV_H_sub"/>
</dbReference>
<comment type="cofactor">
    <cofactor evidence="3">
        <name>(R)-lipoate</name>
        <dbReference type="ChEBI" id="CHEBI:83088"/>
    </cofactor>
    <text evidence="3">Binds 1 lipoyl cofactor covalently.</text>
</comment>
<dbReference type="Proteomes" id="UP001500074">
    <property type="component" value="Unassembled WGS sequence"/>
</dbReference>
<accession>A0ABP9RK61</accession>
<dbReference type="PANTHER" id="PTHR11715">
    <property type="entry name" value="GLYCINE CLEAVAGE SYSTEM H PROTEIN"/>
    <property type="match status" value="1"/>
</dbReference>
<dbReference type="InterPro" id="IPR033753">
    <property type="entry name" value="GCV_H/Fam206"/>
</dbReference>
<dbReference type="NCBIfam" id="NF002270">
    <property type="entry name" value="PRK01202.1"/>
    <property type="match status" value="1"/>
</dbReference>
<dbReference type="InterPro" id="IPR011053">
    <property type="entry name" value="Single_hybrid_motif"/>
</dbReference>
<comment type="similarity">
    <text evidence="1 3">Belongs to the GcvH family.</text>
</comment>
<dbReference type="InterPro" id="IPR002930">
    <property type="entry name" value="GCV_H"/>
</dbReference>
<evidence type="ECO:0000313" key="6">
    <source>
        <dbReference type="Proteomes" id="UP001500074"/>
    </source>
</evidence>
<dbReference type="RefSeq" id="WP_031383433.1">
    <property type="nucleotide sequence ID" value="NZ_BAABKI010000028.1"/>
</dbReference>